<feature type="region of interest" description="Disordered" evidence="1">
    <location>
        <begin position="350"/>
        <end position="385"/>
    </location>
</feature>
<sequence>MGRPLFGAQPTRPHHGDLCSCNTCMPLPPDTHLWSAPARSSTPTPSGEPSDDSEGRPRSPSTSAPASSLDVYTQTRDSLRLASTALDAAYTRLRELRIAIRGLSAASDGMSPGHTAIVLSGGEGATTDNAMPESSPAETGLLRIPNISSIRRDDARASLSHNAHSVLDPPEPSPLEPIRSPASSTVVAVDQSSTMSQGRLRQLRTRRSLLEDHLRLRREDTLGVIGRRATARAAVETASATGSRAEETQSLYDRSIQIANELEQTIDRYLSNRRLLSNALATGQRTSALARMDEVSRIGRSNSEGVGSISPTEQPASSRSRVVPPARRVTSNTPRLSLGLRALDIFQRHHTNPTDSLNNPTSGPTLPRPQRSFRDNDTSTSVDDLDDTMSWLMRPRDNAYERFLQVADGQDAPREPAHNRGLASETGEDADQDGLLATTSPQTRRRRWGKKLLTSLLLPGAYDKHFCSPA</sequence>
<evidence type="ECO:0000256" key="1">
    <source>
        <dbReference type="SAM" id="MobiDB-lite"/>
    </source>
</evidence>
<dbReference type="EMBL" id="KV425582">
    <property type="protein sequence ID" value="KZT23838.1"/>
    <property type="molecule type" value="Genomic_DNA"/>
</dbReference>
<evidence type="ECO:0000313" key="2">
    <source>
        <dbReference type="EMBL" id="KZT23838.1"/>
    </source>
</evidence>
<protein>
    <submittedName>
        <fullName evidence="2">Uncharacterized protein</fullName>
    </submittedName>
</protein>
<evidence type="ECO:0000313" key="3">
    <source>
        <dbReference type="Proteomes" id="UP000076761"/>
    </source>
</evidence>
<gene>
    <name evidence="2" type="ORF">NEOLEDRAFT_519550</name>
</gene>
<name>A0A165RI10_9AGAM</name>
<dbReference type="OrthoDB" id="10629348at2759"/>
<feature type="compositionally biased region" description="Polar residues" evidence="1">
    <location>
        <begin position="299"/>
        <end position="314"/>
    </location>
</feature>
<feature type="region of interest" description="Disordered" evidence="1">
    <location>
        <begin position="299"/>
        <end position="334"/>
    </location>
</feature>
<feature type="region of interest" description="Disordered" evidence="1">
    <location>
        <begin position="30"/>
        <end position="72"/>
    </location>
</feature>
<dbReference type="InParanoid" id="A0A165RI10"/>
<dbReference type="AlphaFoldDB" id="A0A165RI10"/>
<proteinExistence type="predicted"/>
<feature type="compositionally biased region" description="Low complexity" evidence="1">
    <location>
        <begin position="35"/>
        <end position="45"/>
    </location>
</feature>
<feature type="compositionally biased region" description="Low complexity" evidence="1">
    <location>
        <begin position="315"/>
        <end position="329"/>
    </location>
</feature>
<reference evidence="2 3" key="1">
    <citation type="journal article" date="2016" name="Mol. Biol. Evol.">
        <title>Comparative Genomics of Early-Diverging Mushroom-Forming Fungi Provides Insights into the Origins of Lignocellulose Decay Capabilities.</title>
        <authorList>
            <person name="Nagy L.G."/>
            <person name="Riley R."/>
            <person name="Tritt A."/>
            <person name="Adam C."/>
            <person name="Daum C."/>
            <person name="Floudas D."/>
            <person name="Sun H."/>
            <person name="Yadav J.S."/>
            <person name="Pangilinan J."/>
            <person name="Larsson K.H."/>
            <person name="Matsuura K."/>
            <person name="Barry K."/>
            <person name="Labutti K."/>
            <person name="Kuo R."/>
            <person name="Ohm R.A."/>
            <person name="Bhattacharya S.S."/>
            <person name="Shirouzu T."/>
            <person name="Yoshinaga Y."/>
            <person name="Martin F.M."/>
            <person name="Grigoriev I.V."/>
            <person name="Hibbett D.S."/>
        </authorList>
    </citation>
    <scope>NUCLEOTIDE SEQUENCE [LARGE SCALE GENOMIC DNA]</scope>
    <source>
        <strain evidence="2 3">HHB14362 ss-1</strain>
    </source>
</reference>
<keyword evidence="3" id="KW-1185">Reference proteome</keyword>
<feature type="compositionally biased region" description="Polar residues" evidence="1">
    <location>
        <begin position="353"/>
        <end position="364"/>
    </location>
</feature>
<feature type="region of interest" description="Disordered" evidence="1">
    <location>
        <begin position="408"/>
        <end position="446"/>
    </location>
</feature>
<organism evidence="2 3">
    <name type="scientific">Neolentinus lepideus HHB14362 ss-1</name>
    <dbReference type="NCBI Taxonomy" id="1314782"/>
    <lineage>
        <taxon>Eukaryota</taxon>
        <taxon>Fungi</taxon>
        <taxon>Dikarya</taxon>
        <taxon>Basidiomycota</taxon>
        <taxon>Agaricomycotina</taxon>
        <taxon>Agaricomycetes</taxon>
        <taxon>Gloeophyllales</taxon>
        <taxon>Gloeophyllaceae</taxon>
        <taxon>Neolentinus</taxon>
    </lineage>
</organism>
<feature type="compositionally biased region" description="Low complexity" evidence="1">
    <location>
        <begin position="58"/>
        <end position="68"/>
    </location>
</feature>
<dbReference type="Proteomes" id="UP000076761">
    <property type="component" value="Unassembled WGS sequence"/>
</dbReference>
<accession>A0A165RI10</accession>